<keyword evidence="2" id="KW-0521">NADP</keyword>
<dbReference type="CDD" id="cd05233">
    <property type="entry name" value="SDR_c"/>
    <property type="match status" value="1"/>
</dbReference>
<dbReference type="InterPro" id="IPR036291">
    <property type="entry name" value="NAD(P)-bd_dom_sf"/>
</dbReference>
<dbReference type="PRINTS" id="PR00080">
    <property type="entry name" value="SDRFAMILY"/>
</dbReference>
<dbReference type="PANTHER" id="PTHR43618:SF13">
    <property type="entry name" value="CHAIN DEHYDROGENASE, PUTATIVE (AFU_ORTHOLOGUE AFUA_1G17650)-RELATED"/>
    <property type="match status" value="1"/>
</dbReference>
<dbReference type="PANTHER" id="PTHR43618">
    <property type="entry name" value="7-ALPHA-HYDROXYSTEROID DEHYDROGENASE"/>
    <property type="match status" value="1"/>
</dbReference>
<evidence type="ECO:0000256" key="3">
    <source>
        <dbReference type="ARBA" id="ARBA00023002"/>
    </source>
</evidence>
<reference evidence="4 5" key="1">
    <citation type="submission" date="2024-01" db="EMBL/GenBank/DDBJ databases">
        <authorList>
            <person name="Allen C."/>
            <person name="Tagirdzhanova G."/>
        </authorList>
    </citation>
    <scope>NUCLEOTIDE SEQUENCE [LARGE SCALE GENOMIC DNA]</scope>
    <source>
        <strain evidence="4 5">CBS 119000</strain>
    </source>
</reference>
<dbReference type="Pfam" id="PF13561">
    <property type="entry name" value="adh_short_C2"/>
    <property type="match status" value="1"/>
</dbReference>
<keyword evidence="5" id="KW-1185">Reference proteome</keyword>
<gene>
    <name evidence="4" type="ORF">SEPCBS119000_005903</name>
</gene>
<dbReference type="PRINTS" id="PR00081">
    <property type="entry name" value="GDHRDH"/>
</dbReference>
<proteinExistence type="inferred from homology"/>
<name>A0ABP0E049_9PEZI</name>
<accession>A0ABP0E049</accession>
<sequence length="259" mass="27732">MPSQVALVTASSAGLGAACVKALAPHFRVVVNYYSRPEKAEEVMREAALLAPLYPHNEATDGPRFVALQADVGDRASVQRLVQQSVDAMGRLDVVVSNAGWTRITDFMDLDDQVNEDDWDRCYNVNVKAHMWLLYAAKPHLERNEDTKGSFVTIASLAGVRPSGSSVPYAVSKAAAIHLTRCLALVCGKSGVRCNAVSPGLLLTEWGQRFSAEQIQDAVGKTALGRVASVEDVAEQVKALALSRSITGQNIVIDGGIAL</sequence>
<evidence type="ECO:0000313" key="4">
    <source>
        <dbReference type="EMBL" id="CAK7273915.1"/>
    </source>
</evidence>
<dbReference type="InterPro" id="IPR052178">
    <property type="entry name" value="Sec_Metab_Biosynth_SDR"/>
</dbReference>
<evidence type="ECO:0000256" key="1">
    <source>
        <dbReference type="ARBA" id="ARBA00006484"/>
    </source>
</evidence>
<dbReference type="InterPro" id="IPR002347">
    <property type="entry name" value="SDR_fam"/>
</dbReference>
<keyword evidence="3" id="KW-0560">Oxidoreductase</keyword>
<dbReference type="EMBL" id="CAWUON010000125">
    <property type="protein sequence ID" value="CAK7273915.1"/>
    <property type="molecule type" value="Genomic_DNA"/>
</dbReference>
<dbReference type="SUPFAM" id="SSF51735">
    <property type="entry name" value="NAD(P)-binding Rossmann-fold domains"/>
    <property type="match status" value="1"/>
</dbReference>
<evidence type="ECO:0000313" key="5">
    <source>
        <dbReference type="Proteomes" id="UP001642502"/>
    </source>
</evidence>
<comment type="caution">
    <text evidence="4">The sequence shown here is derived from an EMBL/GenBank/DDBJ whole genome shotgun (WGS) entry which is preliminary data.</text>
</comment>
<evidence type="ECO:0000256" key="2">
    <source>
        <dbReference type="ARBA" id="ARBA00022857"/>
    </source>
</evidence>
<comment type="similarity">
    <text evidence="1">Belongs to the short-chain dehydrogenases/reductases (SDR) family.</text>
</comment>
<dbReference type="PROSITE" id="PS00061">
    <property type="entry name" value="ADH_SHORT"/>
    <property type="match status" value="1"/>
</dbReference>
<protein>
    <submittedName>
        <fullName evidence="4">Uncharacterized protein</fullName>
    </submittedName>
</protein>
<organism evidence="4 5">
    <name type="scientific">Sporothrix epigloea</name>
    <dbReference type="NCBI Taxonomy" id="1892477"/>
    <lineage>
        <taxon>Eukaryota</taxon>
        <taxon>Fungi</taxon>
        <taxon>Dikarya</taxon>
        <taxon>Ascomycota</taxon>
        <taxon>Pezizomycotina</taxon>
        <taxon>Sordariomycetes</taxon>
        <taxon>Sordariomycetidae</taxon>
        <taxon>Ophiostomatales</taxon>
        <taxon>Ophiostomataceae</taxon>
        <taxon>Sporothrix</taxon>
    </lineage>
</organism>
<dbReference type="Proteomes" id="UP001642502">
    <property type="component" value="Unassembled WGS sequence"/>
</dbReference>
<dbReference type="InterPro" id="IPR020904">
    <property type="entry name" value="Sc_DH/Rdtase_CS"/>
</dbReference>
<dbReference type="Gene3D" id="3.40.50.720">
    <property type="entry name" value="NAD(P)-binding Rossmann-like Domain"/>
    <property type="match status" value="1"/>
</dbReference>